<name>H8H398_DEIGI</name>
<reference evidence="2 3" key="1">
    <citation type="journal article" date="2012" name="PLoS ONE">
        <title>Genome sequence and transcriptome analysis of the radioresistant bacterium Deinococcus gobiensis: insights into the extreme environmental adaptations.</title>
        <authorList>
            <person name="Yuan M."/>
            <person name="Chen M."/>
            <person name="Zhang W."/>
            <person name="Lu W."/>
            <person name="Wang J."/>
            <person name="Yang M."/>
            <person name="Zhao P."/>
            <person name="Tang R."/>
            <person name="Li X."/>
            <person name="Hao Y."/>
            <person name="Zhou Z."/>
            <person name="Zhan Y."/>
            <person name="Yu H."/>
            <person name="Teng C."/>
            <person name="Yan Y."/>
            <person name="Ping S."/>
            <person name="Wang Y."/>
            <person name="Lin M."/>
        </authorList>
    </citation>
    <scope>NUCLEOTIDE SEQUENCE [LARGE SCALE GENOMIC DNA]</scope>
    <source>
        <strain evidence="3">DSM 21396 / JCM 16679 / CGMCC 1.7299 / I-0</strain>
        <plasmid evidence="2">P3</plasmid>
    </source>
</reference>
<organism evidence="2 3">
    <name type="scientific">Deinococcus gobiensis (strain DSM 21396 / JCM 16679 / CGMCC 1.7299 / I-0)</name>
    <dbReference type="NCBI Taxonomy" id="745776"/>
    <lineage>
        <taxon>Bacteria</taxon>
        <taxon>Thermotogati</taxon>
        <taxon>Deinococcota</taxon>
        <taxon>Deinococci</taxon>
        <taxon>Deinococcales</taxon>
        <taxon>Deinococcaceae</taxon>
        <taxon>Deinococcus</taxon>
    </lineage>
</organism>
<dbReference type="EMBL" id="CP002194">
    <property type="protein sequence ID" value="AFD27995.1"/>
    <property type="molecule type" value="Genomic_DNA"/>
</dbReference>
<keyword evidence="3" id="KW-1185">Reference proteome</keyword>
<evidence type="ECO:0000313" key="3">
    <source>
        <dbReference type="Proteomes" id="UP000007575"/>
    </source>
</evidence>
<gene>
    <name evidence="2" type="ordered locus">DGo_PC0203</name>
</gene>
<dbReference type="AlphaFoldDB" id="H8H398"/>
<keyword evidence="1" id="KW-1133">Transmembrane helix</keyword>
<geneLocation type="plasmid" evidence="2 3">
    <name>P3</name>
</geneLocation>
<protein>
    <submittedName>
        <fullName evidence="2">Uncharacterized protein</fullName>
    </submittedName>
</protein>
<dbReference type="KEGG" id="dgo:DGo_PC0203"/>
<accession>H8H398</accession>
<evidence type="ECO:0000313" key="2">
    <source>
        <dbReference type="EMBL" id="AFD27995.1"/>
    </source>
</evidence>
<feature type="transmembrane region" description="Helical" evidence="1">
    <location>
        <begin position="12"/>
        <end position="36"/>
    </location>
</feature>
<keyword evidence="1" id="KW-0812">Transmembrane</keyword>
<keyword evidence="2" id="KW-0614">Plasmid</keyword>
<dbReference type="Proteomes" id="UP000007575">
    <property type="component" value="Plasmid P3"/>
</dbReference>
<keyword evidence="1" id="KW-0472">Membrane</keyword>
<evidence type="ECO:0000256" key="1">
    <source>
        <dbReference type="SAM" id="Phobius"/>
    </source>
</evidence>
<proteinExistence type="predicted"/>
<sequence length="37" mass="4118">MSDKFGRKRRPWPLGALGSVLFSALLGSLLALMAYMY</sequence>
<dbReference type="HOGENOM" id="CLU_3342867_0_0_0"/>